<organism evidence="1">
    <name type="scientific">uncultured Caudovirales phage</name>
    <dbReference type="NCBI Taxonomy" id="2100421"/>
    <lineage>
        <taxon>Viruses</taxon>
        <taxon>Duplodnaviria</taxon>
        <taxon>Heunggongvirae</taxon>
        <taxon>Uroviricota</taxon>
        <taxon>Caudoviricetes</taxon>
        <taxon>Peduoviridae</taxon>
        <taxon>Maltschvirus</taxon>
        <taxon>Maltschvirus maltsch</taxon>
    </lineage>
</organism>
<evidence type="ECO:0000313" key="1">
    <source>
        <dbReference type="EMBL" id="CAB4134398.1"/>
    </source>
</evidence>
<accession>A0A6J5LIF2</accession>
<protein>
    <submittedName>
        <fullName evidence="1">Uncharacterized protein</fullName>
    </submittedName>
</protein>
<feature type="non-terminal residue" evidence="1">
    <location>
        <position position="48"/>
    </location>
</feature>
<dbReference type="EMBL" id="LR796282">
    <property type="protein sequence ID" value="CAB4134398.1"/>
    <property type="molecule type" value="Genomic_DNA"/>
</dbReference>
<gene>
    <name evidence="1" type="ORF">UFOVP267_59</name>
</gene>
<name>A0A6J5LIF2_9CAUD</name>
<reference evidence="1" key="1">
    <citation type="submission" date="2020-04" db="EMBL/GenBank/DDBJ databases">
        <authorList>
            <person name="Chiriac C."/>
            <person name="Salcher M."/>
            <person name="Ghai R."/>
            <person name="Kavagutti S V."/>
        </authorList>
    </citation>
    <scope>NUCLEOTIDE SEQUENCE</scope>
</reference>
<proteinExistence type="predicted"/>
<sequence length="48" mass="4752">MTITINGSGTITGATTLATTVASPTFTTPNIDSAQFATISGTAPLYAC</sequence>